<evidence type="ECO:0000256" key="7">
    <source>
        <dbReference type="ARBA" id="ARBA00022598"/>
    </source>
</evidence>
<evidence type="ECO:0000256" key="16">
    <source>
        <dbReference type="ARBA" id="ARBA00033786"/>
    </source>
</evidence>
<comment type="catalytic activity">
    <reaction evidence="17 19">
        <text>N(6)-biotinyl-L-lysyl-[protein] + hydrogencarbonate + ATP = N(6)-carboxybiotinyl-L-lysyl-[protein] + ADP + phosphate + H(+)</text>
        <dbReference type="Rhea" id="RHEA:13501"/>
        <dbReference type="Rhea" id="RHEA-COMP:10505"/>
        <dbReference type="Rhea" id="RHEA-COMP:10506"/>
        <dbReference type="ChEBI" id="CHEBI:15378"/>
        <dbReference type="ChEBI" id="CHEBI:17544"/>
        <dbReference type="ChEBI" id="CHEBI:30616"/>
        <dbReference type="ChEBI" id="CHEBI:43474"/>
        <dbReference type="ChEBI" id="CHEBI:83144"/>
        <dbReference type="ChEBI" id="CHEBI:83145"/>
        <dbReference type="ChEBI" id="CHEBI:456216"/>
        <dbReference type="EC" id="6.3.4.14"/>
    </reaction>
</comment>
<proteinExistence type="predicted"/>
<dbReference type="PANTHER" id="PTHR48095">
    <property type="entry name" value="PYRUVATE CARBOXYLASE SUBUNIT A"/>
    <property type="match status" value="1"/>
</dbReference>
<evidence type="ECO:0000256" key="15">
    <source>
        <dbReference type="ARBA" id="ARBA00023267"/>
    </source>
</evidence>
<gene>
    <name evidence="22" type="primary">accC</name>
    <name evidence="22" type="ORF">RFN28_21165</name>
</gene>
<protein>
    <recommendedName>
        <fullName evidence="5 19">Biotin carboxylase</fullName>
        <ecNumber evidence="4 19">6.3.4.14</ecNumber>
    </recommendedName>
    <alternativeName>
        <fullName evidence="16 19">Acetyl-coenzyme A carboxylase biotin carboxylase subunit A</fullName>
    </alternativeName>
</protein>
<comment type="function">
    <text evidence="1 19">This protein is a component of the acetyl coenzyme A carboxylase complex; first, biotin carboxylase catalyzes the carboxylation of the carrier protein and then the transcarboxylase transfers the carboxyl group to form malonyl-CoA.</text>
</comment>
<dbReference type="NCBIfam" id="TIGR00514">
    <property type="entry name" value="accC"/>
    <property type="match status" value="1"/>
</dbReference>
<keyword evidence="14 19" id="KW-0275">Fatty acid biosynthesis</keyword>
<name>A0ABU4Y1W1_9HYPH</name>
<dbReference type="InterPro" id="IPR005481">
    <property type="entry name" value="BC-like_N"/>
</dbReference>
<organism evidence="22 23">
    <name type="scientific">Mesorhizobium album</name>
    <dbReference type="NCBI Taxonomy" id="3072314"/>
    <lineage>
        <taxon>Bacteria</taxon>
        <taxon>Pseudomonadati</taxon>
        <taxon>Pseudomonadota</taxon>
        <taxon>Alphaproteobacteria</taxon>
        <taxon>Hyphomicrobiales</taxon>
        <taxon>Phyllobacteriaceae</taxon>
        <taxon>Mesorhizobium</taxon>
    </lineage>
</organism>
<dbReference type="EC" id="6.3.4.14" evidence="4 19"/>
<dbReference type="Proteomes" id="UP001287059">
    <property type="component" value="Unassembled WGS sequence"/>
</dbReference>
<comment type="pathway">
    <text evidence="2 19">Lipid metabolism; malonyl-CoA biosynthesis; malonyl-CoA from acetyl-CoA: step 1/1.</text>
</comment>
<dbReference type="SUPFAM" id="SSF56059">
    <property type="entry name" value="Glutathione synthetase ATP-binding domain-like"/>
    <property type="match status" value="1"/>
</dbReference>
<dbReference type="NCBIfam" id="NF006367">
    <property type="entry name" value="PRK08591.1"/>
    <property type="match status" value="1"/>
</dbReference>
<comment type="caution">
    <text evidence="22">The sequence shown here is derived from an EMBL/GenBank/DDBJ whole genome shotgun (WGS) entry which is preliminary data.</text>
</comment>
<evidence type="ECO:0000256" key="19">
    <source>
        <dbReference type="RuleBase" id="RU365063"/>
    </source>
</evidence>
<dbReference type="Pfam" id="PF02786">
    <property type="entry name" value="CPSase_L_D2"/>
    <property type="match status" value="1"/>
</dbReference>
<keyword evidence="23" id="KW-1185">Reference proteome</keyword>
<dbReference type="InterPro" id="IPR005479">
    <property type="entry name" value="CPAse_ATP-bd"/>
</dbReference>
<dbReference type="SUPFAM" id="SSF52440">
    <property type="entry name" value="PreATP-grasp domain"/>
    <property type="match status" value="1"/>
</dbReference>
<comment type="subunit">
    <text evidence="3 19">Acetyl-CoA carboxylase is a heterohexamer of biotin carboxyl carrier protein, biotin carboxylase and the two subunits of carboxyl transferase in a 2:2 complex.</text>
</comment>
<dbReference type="InterPro" id="IPR016185">
    <property type="entry name" value="PreATP-grasp_dom_sf"/>
</dbReference>
<evidence type="ECO:0000256" key="2">
    <source>
        <dbReference type="ARBA" id="ARBA00004956"/>
    </source>
</evidence>
<dbReference type="PROSITE" id="PS50975">
    <property type="entry name" value="ATP_GRASP"/>
    <property type="match status" value="1"/>
</dbReference>
<dbReference type="Pfam" id="PF02785">
    <property type="entry name" value="Biotin_carb_C"/>
    <property type="match status" value="1"/>
</dbReference>
<dbReference type="InterPro" id="IPR051602">
    <property type="entry name" value="ACC_Biotin_Carboxylase"/>
</dbReference>
<evidence type="ECO:0000256" key="4">
    <source>
        <dbReference type="ARBA" id="ARBA00013263"/>
    </source>
</evidence>
<evidence type="ECO:0000256" key="17">
    <source>
        <dbReference type="ARBA" id="ARBA00048600"/>
    </source>
</evidence>
<feature type="domain" description="ATP-grasp" evidence="20">
    <location>
        <begin position="120"/>
        <end position="316"/>
    </location>
</feature>
<dbReference type="InterPro" id="IPR004549">
    <property type="entry name" value="Acetyl_CoA_COase_biotin_COase"/>
</dbReference>
<dbReference type="SMART" id="SM00878">
    <property type="entry name" value="Biotin_carb_C"/>
    <property type="match status" value="1"/>
</dbReference>
<evidence type="ECO:0000256" key="13">
    <source>
        <dbReference type="ARBA" id="ARBA00023098"/>
    </source>
</evidence>
<evidence type="ECO:0000256" key="12">
    <source>
        <dbReference type="ARBA" id="ARBA00022842"/>
    </source>
</evidence>
<dbReference type="PANTHER" id="PTHR48095:SF2">
    <property type="entry name" value="BIOTIN CARBOXYLASE, CHLOROPLASTIC"/>
    <property type="match status" value="1"/>
</dbReference>
<evidence type="ECO:0000313" key="22">
    <source>
        <dbReference type="EMBL" id="MDX8480946.1"/>
    </source>
</evidence>
<evidence type="ECO:0000256" key="3">
    <source>
        <dbReference type="ARBA" id="ARBA00011750"/>
    </source>
</evidence>
<evidence type="ECO:0000256" key="11">
    <source>
        <dbReference type="ARBA" id="ARBA00022840"/>
    </source>
</evidence>
<keyword evidence="8" id="KW-0479">Metal-binding</keyword>
<evidence type="ECO:0000256" key="9">
    <source>
        <dbReference type="ARBA" id="ARBA00022741"/>
    </source>
</evidence>
<dbReference type="PROSITE" id="PS00866">
    <property type="entry name" value="CPSASE_1"/>
    <property type="match status" value="1"/>
</dbReference>
<evidence type="ECO:0000313" key="23">
    <source>
        <dbReference type="Proteomes" id="UP001287059"/>
    </source>
</evidence>
<evidence type="ECO:0000256" key="6">
    <source>
        <dbReference type="ARBA" id="ARBA00022516"/>
    </source>
</evidence>
<evidence type="ECO:0000256" key="8">
    <source>
        <dbReference type="ARBA" id="ARBA00022723"/>
    </source>
</evidence>
<dbReference type="Gene3D" id="3.30.470.20">
    <property type="entry name" value="ATP-grasp fold, B domain"/>
    <property type="match status" value="1"/>
</dbReference>
<accession>A0ABU4Y1W1</accession>
<keyword evidence="10 19" id="KW-0276">Fatty acid metabolism</keyword>
<dbReference type="Pfam" id="PF00289">
    <property type="entry name" value="Biotin_carb_N"/>
    <property type="match status" value="1"/>
</dbReference>
<evidence type="ECO:0000256" key="14">
    <source>
        <dbReference type="ARBA" id="ARBA00023160"/>
    </source>
</evidence>
<dbReference type="Gene3D" id="3.30.1490.20">
    <property type="entry name" value="ATP-grasp fold, A domain"/>
    <property type="match status" value="1"/>
</dbReference>
<dbReference type="InterPro" id="IPR005482">
    <property type="entry name" value="Biotin_COase_C"/>
</dbReference>
<dbReference type="SUPFAM" id="SSF51246">
    <property type="entry name" value="Rudiment single hybrid motif"/>
    <property type="match status" value="1"/>
</dbReference>
<evidence type="ECO:0000256" key="5">
    <source>
        <dbReference type="ARBA" id="ARBA00017242"/>
    </source>
</evidence>
<dbReference type="PROSITE" id="PS00867">
    <property type="entry name" value="CPSASE_2"/>
    <property type="match status" value="1"/>
</dbReference>
<evidence type="ECO:0000256" key="10">
    <source>
        <dbReference type="ARBA" id="ARBA00022832"/>
    </source>
</evidence>
<keyword evidence="12" id="KW-0460">Magnesium</keyword>
<keyword evidence="15 19" id="KW-0092">Biotin</keyword>
<dbReference type="RefSeq" id="WP_320289164.1">
    <property type="nucleotide sequence ID" value="NZ_JAVIIW010000026.1"/>
</dbReference>
<dbReference type="InterPro" id="IPR011761">
    <property type="entry name" value="ATP-grasp"/>
</dbReference>
<keyword evidence="6 19" id="KW-0444">Lipid biosynthesis</keyword>
<keyword evidence="9 18" id="KW-0547">Nucleotide-binding</keyword>
<dbReference type="InterPro" id="IPR011054">
    <property type="entry name" value="Rudment_hybrid_motif"/>
</dbReference>
<dbReference type="InterPro" id="IPR013815">
    <property type="entry name" value="ATP_grasp_subdomain_1"/>
</dbReference>
<evidence type="ECO:0000256" key="1">
    <source>
        <dbReference type="ARBA" id="ARBA00003761"/>
    </source>
</evidence>
<keyword evidence="11 18" id="KW-0067">ATP-binding</keyword>
<sequence>MFQKILIANRGEIALRVLRACKELGIQTVVVHSTADSDAMHVRLADESVCIGPPPSRESYLNIHQIVAACEITGADAVHPGYGFLSENAKFADILAAHNITFIGPSGDHIRIMGDKIEAKRTAKRLGIPVVPGSDGAVSDEKEAKRIAAEIGYPVIIKASAGGGGRGMKVARAEADLEVALHTAKSEAGAAFGDDAVYIEKFLEKPRHIEVQVFGDGAGHGVHFGERDCSLQRRHQKVWEEANSPALNTEERSRIGGICARAIADLGYSGAGTIEFLYENGEFYFIEMNTRLQVEHPVTEAITGIDLVHEQIRVASGAGLSVRQEDIKFTGHAIECRINAEDPRTFTPSPGTITHFHTPGGLGIRVDSGVYSGYRIPPYYDSLIGKLIVHGRNRVECMMRLRRALDEFVVDGIKTTLPLFRDLVGNADIANGDYDIHWLEKYLAKEDSSAAR</sequence>
<keyword evidence="13 19" id="KW-0443">Lipid metabolism</keyword>
<dbReference type="Gene3D" id="3.40.50.20">
    <property type="match status" value="1"/>
</dbReference>
<dbReference type="InterPro" id="IPR011764">
    <property type="entry name" value="Biotin_carboxylation_dom"/>
</dbReference>
<evidence type="ECO:0000259" key="20">
    <source>
        <dbReference type="PROSITE" id="PS50975"/>
    </source>
</evidence>
<keyword evidence="7 19" id="KW-0436">Ligase</keyword>
<evidence type="ECO:0000259" key="21">
    <source>
        <dbReference type="PROSITE" id="PS50979"/>
    </source>
</evidence>
<feature type="domain" description="Biotin carboxylation" evidence="21">
    <location>
        <begin position="1"/>
        <end position="444"/>
    </location>
</feature>
<evidence type="ECO:0000256" key="18">
    <source>
        <dbReference type="PROSITE-ProRule" id="PRU00409"/>
    </source>
</evidence>
<dbReference type="PROSITE" id="PS50979">
    <property type="entry name" value="BC"/>
    <property type="match status" value="1"/>
</dbReference>
<dbReference type="EMBL" id="JAVIIW010000026">
    <property type="protein sequence ID" value="MDX8480946.1"/>
    <property type="molecule type" value="Genomic_DNA"/>
</dbReference>
<dbReference type="GO" id="GO:0004075">
    <property type="term" value="F:biotin carboxylase activity"/>
    <property type="evidence" value="ECO:0007669"/>
    <property type="project" value="UniProtKB-EC"/>
</dbReference>
<reference evidence="22 23" key="1">
    <citation type="submission" date="2023-08" db="EMBL/GenBank/DDBJ databases">
        <title>Implementing the SeqCode for naming new Mesorhizobium species isolated from Vachellia karroo root nodules.</title>
        <authorList>
            <person name="Van Lill M."/>
        </authorList>
    </citation>
    <scope>NUCLEOTIDE SEQUENCE [LARGE SCALE GENOMIC DNA]</scope>
    <source>
        <strain evidence="22 23">VK24D</strain>
    </source>
</reference>